<dbReference type="PRINTS" id="PR00032">
    <property type="entry name" value="HTHARAC"/>
</dbReference>
<dbReference type="SUPFAM" id="SSF46689">
    <property type="entry name" value="Homeodomain-like"/>
    <property type="match status" value="1"/>
</dbReference>
<dbReference type="Proteomes" id="UP000757604">
    <property type="component" value="Unassembled WGS sequence"/>
</dbReference>
<evidence type="ECO:0000256" key="1">
    <source>
        <dbReference type="ARBA" id="ARBA00023015"/>
    </source>
</evidence>
<dbReference type="InterPro" id="IPR020449">
    <property type="entry name" value="Tscrpt_reg_AraC-type_HTH"/>
</dbReference>
<keyword evidence="6" id="KW-1185">Reference proteome</keyword>
<dbReference type="Pfam" id="PF12625">
    <property type="entry name" value="Arabinose_bd"/>
    <property type="match status" value="1"/>
</dbReference>
<evidence type="ECO:0000259" key="4">
    <source>
        <dbReference type="PROSITE" id="PS01124"/>
    </source>
</evidence>
<dbReference type="SMART" id="SM00342">
    <property type="entry name" value="HTH_ARAC"/>
    <property type="match status" value="1"/>
</dbReference>
<dbReference type="Pfam" id="PF12833">
    <property type="entry name" value="HTH_18"/>
    <property type="match status" value="1"/>
</dbReference>
<dbReference type="Gene3D" id="1.10.10.60">
    <property type="entry name" value="Homeodomain-like"/>
    <property type="match status" value="1"/>
</dbReference>
<dbReference type="PANTHER" id="PTHR47894">
    <property type="entry name" value="HTH-TYPE TRANSCRIPTIONAL REGULATOR GADX"/>
    <property type="match status" value="1"/>
</dbReference>
<evidence type="ECO:0000313" key="5">
    <source>
        <dbReference type="EMBL" id="MBW9065409.1"/>
    </source>
</evidence>
<evidence type="ECO:0000313" key="6">
    <source>
        <dbReference type="Proteomes" id="UP000757604"/>
    </source>
</evidence>
<sequence>MSGIPADRCKIPQAFWRTLESFGLPAAAVLRQARLPATLHLNPQSFVSTQQYFAIFKALEELSSDPGFGIKLVQNTDTAVHPPSTMAAFHARDFRDGIARLARFKRLCTPEQLHLVEEDAVVTITGEWLYATEPEPSIAVDITFAFLLELGRRGTGQNLTPARVELTRPDSGTAAHATYFGCPIRYGAPRDALVLRSSDLDRPFPGHNPELLDILTPALASALGEIQALGSVREQVKLVLKRDLASGRPELSSIAYDLGVSERTLQRRMTEEGTTFRELLLEARQELGRQLLFDPCADIDEVACLLGYQDTSSFYRAFRDWEGVTPSRWRELHVGRRNSPPDGSALH</sequence>
<evidence type="ECO:0000256" key="3">
    <source>
        <dbReference type="ARBA" id="ARBA00023163"/>
    </source>
</evidence>
<proteinExistence type="predicted"/>
<keyword evidence="2" id="KW-0238">DNA-binding</keyword>
<dbReference type="InterPro" id="IPR018060">
    <property type="entry name" value="HTH_AraC"/>
</dbReference>
<protein>
    <submittedName>
        <fullName evidence="5">AraC family transcriptional regulator</fullName>
    </submittedName>
</protein>
<dbReference type="InterPro" id="IPR009057">
    <property type="entry name" value="Homeodomain-like_sf"/>
</dbReference>
<reference evidence="5 6" key="1">
    <citation type="journal article" date="2021" name="MBio">
        <title>Poor Competitiveness of Bradyrhizobium in Pigeon Pea Root Colonization in Indian Soils.</title>
        <authorList>
            <person name="Chalasani D."/>
            <person name="Basu A."/>
            <person name="Pullabhotla S.V.S.R.N."/>
            <person name="Jorrin B."/>
            <person name="Neal A.L."/>
            <person name="Poole P.S."/>
            <person name="Podile A.R."/>
            <person name="Tkacz A."/>
        </authorList>
    </citation>
    <scope>NUCLEOTIDE SEQUENCE [LARGE SCALE GENOMIC DNA]</scope>
    <source>
        <strain evidence="5 6">HU44</strain>
    </source>
</reference>
<dbReference type="RefSeq" id="WP_220373354.1">
    <property type="nucleotide sequence ID" value="NZ_JAEUAO010000004.1"/>
</dbReference>
<keyword evidence="3" id="KW-0804">Transcription</keyword>
<feature type="domain" description="HTH araC/xylS-type" evidence="4">
    <location>
        <begin position="234"/>
        <end position="332"/>
    </location>
</feature>
<organism evidence="5 6">
    <name type="scientific">Rhizobium herbae</name>
    <dbReference type="NCBI Taxonomy" id="508661"/>
    <lineage>
        <taxon>Bacteria</taxon>
        <taxon>Pseudomonadati</taxon>
        <taxon>Pseudomonadota</taxon>
        <taxon>Alphaproteobacteria</taxon>
        <taxon>Hyphomicrobiales</taxon>
        <taxon>Rhizobiaceae</taxon>
        <taxon>Rhizobium/Agrobacterium group</taxon>
        <taxon>Rhizobium</taxon>
    </lineage>
</organism>
<dbReference type="PROSITE" id="PS01124">
    <property type="entry name" value="HTH_ARAC_FAMILY_2"/>
    <property type="match status" value="1"/>
</dbReference>
<gene>
    <name evidence="5" type="ORF">JNB71_19075</name>
</gene>
<accession>A0ABS7HDQ6</accession>
<name>A0ABS7HDQ6_9HYPH</name>
<dbReference type="EMBL" id="JAEUAO010000004">
    <property type="protein sequence ID" value="MBW9065409.1"/>
    <property type="molecule type" value="Genomic_DNA"/>
</dbReference>
<evidence type="ECO:0000256" key="2">
    <source>
        <dbReference type="ARBA" id="ARBA00023125"/>
    </source>
</evidence>
<comment type="caution">
    <text evidence="5">The sequence shown here is derived from an EMBL/GenBank/DDBJ whole genome shotgun (WGS) entry which is preliminary data.</text>
</comment>
<dbReference type="InterPro" id="IPR032687">
    <property type="entry name" value="AraC-type_N"/>
</dbReference>
<keyword evidence="1" id="KW-0805">Transcription regulation</keyword>
<dbReference type="PANTHER" id="PTHR47894:SF1">
    <property type="entry name" value="HTH-TYPE TRANSCRIPTIONAL REGULATOR VQSM"/>
    <property type="match status" value="1"/>
</dbReference>